<keyword evidence="3" id="KW-1185">Reference proteome</keyword>
<sequence length="114" mass="12801">MQEREAELWTTDPQMHQQGPAGARRGPGMAQRAREILPGWKVADTPARSRQESINMRRMRVKRGEERGGGAASGMVRGNCPRRASATKGIKEMRALDGKQANNHWDPFLPPFKH</sequence>
<evidence type="ECO:0000313" key="2">
    <source>
        <dbReference type="EMBL" id="CAB1416329.1"/>
    </source>
</evidence>
<comment type="caution">
    <text evidence="2">The sequence shown here is derived from an EMBL/GenBank/DDBJ whole genome shotgun (WGS) entry which is preliminary data.</text>
</comment>
<name>A0A9N7Y9L1_PLEPL</name>
<protein>
    <submittedName>
        <fullName evidence="2">Uncharacterized protein</fullName>
    </submittedName>
</protein>
<accession>A0A9N7Y9L1</accession>
<organism evidence="2 3">
    <name type="scientific">Pleuronectes platessa</name>
    <name type="common">European plaice</name>
    <dbReference type="NCBI Taxonomy" id="8262"/>
    <lineage>
        <taxon>Eukaryota</taxon>
        <taxon>Metazoa</taxon>
        <taxon>Chordata</taxon>
        <taxon>Craniata</taxon>
        <taxon>Vertebrata</taxon>
        <taxon>Euteleostomi</taxon>
        <taxon>Actinopterygii</taxon>
        <taxon>Neopterygii</taxon>
        <taxon>Teleostei</taxon>
        <taxon>Neoteleostei</taxon>
        <taxon>Acanthomorphata</taxon>
        <taxon>Carangaria</taxon>
        <taxon>Pleuronectiformes</taxon>
        <taxon>Pleuronectoidei</taxon>
        <taxon>Pleuronectidae</taxon>
        <taxon>Pleuronectes</taxon>
    </lineage>
</organism>
<dbReference type="EMBL" id="CADEAL010000202">
    <property type="protein sequence ID" value="CAB1416329.1"/>
    <property type="molecule type" value="Genomic_DNA"/>
</dbReference>
<dbReference type="Proteomes" id="UP001153269">
    <property type="component" value="Unassembled WGS sequence"/>
</dbReference>
<dbReference type="AlphaFoldDB" id="A0A9N7Y9L1"/>
<feature type="region of interest" description="Disordered" evidence="1">
    <location>
        <begin position="62"/>
        <end position="114"/>
    </location>
</feature>
<feature type="compositionally biased region" description="Low complexity" evidence="1">
    <location>
        <begin position="17"/>
        <end position="30"/>
    </location>
</feature>
<evidence type="ECO:0000256" key="1">
    <source>
        <dbReference type="SAM" id="MobiDB-lite"/>
    </source>
</evidence>
<proteinExistence type="predicted"/>
<feature type="region of interest" description="Disordered" evidence="1">
    <location>
        <begin position="1"/>
        <end position="30"/>
    </location>
</feature>
<gene>
    <name evidence="2" type="ORF">PLEPLA_LOCUS4120</name>
</gene>
<evidence type="ECO:0000313" key="3">
    <source>
        <dbReference type="Proteomes" id="UP001153269"/>
    </source>
</evidence>
<reference evidence="2" key="1">
    <citation type="submission" date="2020-03" db="EMBL/GenBank/DDBJ databases">
        <authorList>
            <person name="Weist P."/>
        </authorList>
    </citation>
    <scope>NUCLEOTIDE SEQUENCE</scope>
</reference>